<dbReference type="EMBL" id="NHTK01001263">
    <property type="protein sequence ID" value="PPR01262.1"/>
    <property type="molecule type" value="Genomic_DNA"/>
</dbReference>
<name>A0A409YE17_9AGAR</name>
<gene>
    <name evidence="1" type="ORF">CVT24_006026</name>
</gene>
<sequence length="103" mass="11855">MHSPVTFKEREAEADTTKAKDVAKITKIPWRERLNIDRGRLDLQLSFLHLLPKLYLYNFCSPDGDPKQRIVNAAPMEEDPQKMDTAILRRDGSTFEPMNSVVP</sequence>
<evidence type="ECO:0000313" key="2">
    <source>
        <dbReference type="Proteomes" id="UP000284842"/>
    </source>
</evidence>
<comment type="caution">
    <text evidence="1">The sequence shown here is derived from an EMBL/GenBank/DDBJ whole genome shotgun (WGS) entry which is preliminary data.</text>
</comment>
<dbReference type="InParanoid" id="A0A409YE17"/>
<proteinExistence type="predicted"/>
<dbReference type="AlphaFoldDB" id="A0A409YE17"/>
<reference evidence="1 2" key="1">
    <citation type="journal article" date="2018" name="Evol. Lett.">
        <title>Horizontal gene cluster transfer increased hallucinogenic mushroom diversity.</title>
        <authorList>
            <person name="Reynolds H.T."/>
            <person name="Vijayakumar V."/>
            <person name="Gluck-Thaler E."/>
            <person name="Korotkin H.B."/>
            <person name="Matheny P.B."/>
            <person name="Slot J.C."/>
        </authorList>
    </citation>
    <scope>NUCLEOTIDE SEQUENCE [LARGE SCALE GENOMIC DNA]</scope>
    <source>
        <strain evidence="1 2">2629</strain>
    </source>
</reference>
<evidence type="ECO:0000313" key="1">
    <source>
        <dbReference type="EMBL" id="PPR01262.1"/>
    </source>
</evidence>
<organism evidence="1 2">
    <name type="scientific">Panaeolus cyanescens</name>
    <dbReference type="NCBI Taxonomy" id="181874"/>
    <lineage>
        <taxon>Eukaryota</taxon>
        <taxon>Fungi</taxon>
        <taxon>Dikarya</taxon>
        <taxon>Basidiomycota</taxon>
        <taxon>Agaricomycotina</taxon>
        <taxon>Agaricomycetes</taxon>
        <taxon>Agaricomycetidae</taxon>
        <taxon>Agaricales</taxon>
        <taxon>Agaricineae</taxon>
        <taxon>Galeropsidaceae</taxon>
        <taxon>Panaeolus</taxon>
    </lineage>
</organism>
<keyword evidence="2" id="KW-1185">Reference proteome</keyword>
<dbReference type="Proteomes" id="UP000284842">
    <property type="component" value="Unassembled WGS sequence"/>
</dbReference>
<accession>A0A409YE17</accession>
<protein>
    <submittedName>
        <fullName evidence="1">Uncharacterized protein</fullName>
    </submittedName>
</protein>